<evidence type="ECO:0000256" key="2">
    <source>
        <dbReference type="ARBA" id="ARBA00004651"/>
    </source>
</evidence>
<dbReference type="CDD" id="cd06225">
    <property type="entry name" value="HAMP"/>
    <property type="match status" value="1"/>
</dbReference>
<feature type="domain" description="Histidine kinase" evidence="16">
    <location>
        <begin position="261"/>
        <end position="473"/>
    </location>
</feature>
<keyword evidence="14" id="KW-0175">Coiled coil</keyword>
<evidence type="ECO:0000256" key="6">
    <source>
        <dbReference type="ARBA" id="ARBA00022679"/>
    </source>
</evidence>
<dbReference type="Pfam" id="PF02518">
    <property type="entry name" value="HATPase_c"/>
    <property type="match status" value="1"/>
</dbReference>
<evidence type="ECO:0000256" key="12">
    <source>
        <dbReference type="ARBA" id="ARBA00023012"/>
    </source>
</evidence>
<evidence type="ECO:0000313" key="20">
    <source>
        <dbReference type="Proteomes" id="UP000260812"/>
    </source>
</evidence>
<feature type="transmembrane region" description="Helical" evidence="15">
    <location>
        <begin position="173"/>
        <end position="193"/>
    </location>
</feature>
<evidence type="ECO:0000256" key="11">
    <source>
        <dbReference type="ARBA" id="ARBA00022989"/>
    </source>
</evidence>
<evidence type="ECO:0000256" key="13">
    <source>
        <dbReference type="ARBA" id="ARBA00023136"/>
    </source>
</evidence>
<dbReference type="EMBL" id="QVLU01000010">
    <property type="protein sequence ID" value="RGE71530.1"/>
    <property type="molecule type" value="Genomic_DNA"/>
</dbReference>
<evidence type="ECO:0000313" key="21">
    <source>
        <dbReference type="Proteomes" id="UP000261166"/>
    </source>
</evidence>
<keyword evidence="7 15" id="KW-0812">Transmembrane</keyword>
<dbReference type="SUPFAM" id="SSF55874">
    <property type="entry name" value="ATPase domain of HSP90 chaperone/DNA topoisomerase II/histidine kinase"/>
    <property type="match status" value="1"/>
</dbReference>
<evidence type="ECO:0000256" key="5">
    <source>
        <dbReference type="ARBA" id="ARBA00022553"/>
    </source>
</evidence>
<evidence type="ECO:0000313" key="19">
    <source>
        <dbReference type="EMBL" id="RGE71530.1"/>
    </source>
</evidence>
<keyword evidence="6" id="KW-0808">Transferase</keyword>
<dbReference type="InterPro" id="IPR005467">
    <property type="entry name" value="His_kinase_dom"/>
</dbReference>
<dbReference type="CDD" id="cd00082">
    <property type="entry name" value="HisKA"/>
    <property type="match status" value="1"/>
</dbReference>
<name>A0A3E3I3R7_9FIRM</name>
<dbReference type="PANTHER" id="PTHR45528">
    <property type="entry name" value="SENSOR HISTIDINE KINASE CPXA"/>
    <property type="match status" value="1"/>
</dbReference>
<dbReference type="SMART" id="SM00388">
    <property type="entry name" value="HisKA"/>
    <property type="match status" value="1"/>
</dbReference>
<evidence type="ECO:0000313" key="18">
    <source>
        <dbReference type="EMBL" id="RGE59702.1"/>
    </source>
</evidence>
<dbReference type="Gene3D" id="3.30.565.10">
    <property type="entry name" value="Histidine kinase-like ATPase, C-terminal domain"/>
    <property type="match status" value="1"/>
</dbReference>
<dbReference type="InterPro" id="IPR050398">
    <property type="entry name" value="HssS/ArlS-like"/>
</dbReference>
<dbReference type="PANTHER" id="PTHR45528:SF1">
    <property type="entry name" value="SENSOR HISTIDINE KINASE CPXA"/>
    <property type="match status" value="1"/>
</dbReference>
<gene>
    <name evidence="19" type="ORF">DWY69_13100</name>
    <name evidence="18" type="ORF">DXC51_12885</name>
</gene>
<dbReference type="AlphaFoldDB" id="A0A3E3I3R7"/>
<keyword evidence="13 15" id="KW-0472">Membrane</keyword>
<dbReference type="InterPro" id="IPR036097">
    <property type="entry name" value="HisK_dim/P_sf"/>
</dbReference>
<dbReference type="GO" id="GO:0000155">
    <property type="term" value="F:phosphorelay sensor kinase activity"/>
    <property type="evidence" value="ECO:0007669"/>
    <property type="project" value="InterPro"/>
</dbReference>
<comment type="catalytic activity">
    <reaction evidence="1">
        <text>ATP + protein L-histidine = ADP + protein N-phospho-L-histidine.</text>
        <dbReference type="EC" id="2.7.13.3"/>
    </reaction>
</comment>
<dbReference type="SUPFAM" id="SSF158472">
    <property type="entry name" value="HAMP domain-like"/>
    <property type="match status" value="1"/>
</dbReference>
<reference evidence="18 21" key="1">
    <citation type="submission" date="2018-08" db="EMBL/GenBank/DDBJ databases">
        <title>A genome reference for cultivated species of the human gut microbiota.</title>
        <authorList>
            <person name="Zou Y."/>
            <person name="Xue W."/>
            <person name="Luo G."/>
        </authorList>
    </citation>
    <scope>NUCLEOTIDE SEQUENCE [LARGE SCALE GENOMIC DNA]</scope>
    <source>
        <strain evidence="19 21">AF26-4BH</strain>
        <strain evidence="18">TF05-5AC</strain>
    </source>
</reference>
<keyword evidence="11 15" id="KW-1133">Transmembrane helix</keyword>
<dbReference type="SMART" id="SM00387">
    <property type="entry name" value="HATPase_c"/>
    <property type="match status" value="1"/>
</dbReference>
<evidence type="ECO:0000256" key="4">
    <source>
        <dbReference type="ARBA" id="ARBA00022475"/>
    </source>
</evidence>
<dbReference type="GeneID" id="97987743"/>
<evidence type="ECO:0000259" key="17">
    <source>
        <dbReference type="PROSITE" id="PS50885"/>
    </source>
</evidence>
<dbReference type="InterPro" id="IPR004358">
    <property type="entry name" value="Sig_transdc_His_kin-like_C"/>
</dbReference>
<evidence type="ECO:0000256" key="1">
    <source>
        <dbReference type="ARBA" id="ARBA00000085"/>
    </source>
</evidence>
<evidence type="ECO:0000256" key="10">
    <source>
        <dbReference type="ARBA" id="ARBA00022840"/>
    </source>
</evidence>
<evidence type="ECO:0000256" key="14">
    <source>
        <dbReference type="SAM" id="Coils"/>
    </source>
</evidence>
<dbReference type="InterPro" id="IPR036890">
    <property type="entry name" value="HATPase_C_sf"/>
</dbReference>
<accession>A0A3E3I3R7</accession>
<dbReference type="SUPFAM" id="SSF47384">
    <property type="entry name" value="Homodimeric domain of signal transducing histidine kinase"/>
    <property type="match status" value="1"/>
</dbReference>
<evidence type="ECO:0000259" key="16">
    <source>
        <dbReference type="PROSITE" id="PS50109"/>
    </source>
</evidence>
<dbReference type="OrthoDB" id="9786919at2"/>
<feature type="coiled-coil region" evidence="14">
    <location>
        <begin position="231"/>
        <end position="265"/>
    </location>
</feature>
<evidence type="ECO:0000256" key="9">
    <source>
        <dbReference type="ARBA" id="ARBA00022777"/>
    </source>
</evidence>
<dbReference type="Pfam" id="PF00512">
    <property type="entry name" value="HisKA"/>
    <property type="match status" value="1"/>
</dbReference>
<dbReference type="Gene3D" id="6.10.340.10">
    <property type="match status" value="1"/>
</dbReference>
<dbReference type="PRINTS" id="PR00344">
    <property type="entry name" value="BCTRLSENSOR"/>
</dbReference>
<dbReference type="GO" id="GO:0005886">
    <property type="term" value="C:plasma membrane"/>
    <property type="evidence" value="ECO:0007669"/>
    <property type="project" value="UniProtKB-SubCell"/>
</dbReference>
<keyword evidence="8" id="KW-0547">Nucleotide-binding</keyword>
<feature type="coiled-coil region" evidence="14">
    <location>
        <begin position="350"/>
        <end position="377"/>
    </location>
</feature>
<keyword evidence="4" id="KW-1003">Cell membrane</keyword>
<dbReference type="RefSeq" id="WP_021639059.1">
    <property type="nucleotide sequence ID" value="NZ_CALBAU010000066.1"/>
</dbReference>
<dbReference type="PROSITE" id="PS50885">
    <property type="entry name" value="HAMP"/>
    <property type="match status" value="1"/>
</dbReference>
<feature type="transmembrane region" description="Helical" evidence="15">
    <location>
        <begin position="6"/>
        <end position="29"/>
    </location>
</feature>
<comment type="subcellular location">
    <subcellularLocation>
        <location evidence="2">Cell membrane</location>
        <topology evidence="2">Multi-pass membrane protein</topology>
    </subcellularLocation>
</comment>
<organism evidence="18 20">
    <name type="scientific">Eisenbergiella massiliensis</name>
    <dbReference type="NCBI Taxonomy" id="1720294"/>
    <lineage>
        <taxon>Bacteria</taxon>
        <taxon>Bacillati</taxon>
        <taxon>Bacillota</taxon>
        <taxon>Clostridia</taxon>
        <taxon>Lachnospirales</taxon>
        <taxon>Lachnospiraceae</taxon>
        <taxon>Eisenbergiella</taxon>
    </lineage>
</organism>
<feature type="domain" description="HAMP" evidence="17">
    <location>
        <begin position="194"/>
        <end position="246"/>
    </location>
</feature>
<dbReference type="Gene3D" id="1.10.287.130">
    <property type="match status" value="1"/>
</dbReference>
<dbReference type="PROSITE" id="PS50109">
    <property type="entry name" value="HIS_KIN"/>
    <property type="match status" value="1"/>
</dbReference>
<evidence type="ECO:0000256" key="3">
    <source>
        <dbReference type="ARBA" id="ARBA00012438"/>
    </source>
</evidence>
<comment type="caution">
    <text evidence="18">The sequence shown here is derived from an EMBL/GenBank/DDBJ whole genome shotgun (WGS) entry which is preliminary data.</text>
</comment>
<dbReference type="Proteomes" id="UP000260812">
    <property type="component" value="Unassembled WGS sequence"/>
</dbReference>
<dbReference type="Proteomes" id="UP000261166">
    <property type="component" value="Unassembled WGS sequence"/>
</dbReference>
<keyword evidence="12" id="KW-0902">Two-component regulatory system</keyword>
<evidence type="ECO:0000256" key="8">
    <source>
        <dbReference type="ARBA" id="ARBA00022741"/>
    </source>
</evidence>
<evidence type="ECO:0000256" key="15">
    <source>
        <dbReference type="SAM" id="Phobius"/>
    </source>
</evidence>
<dbReference type="CDD" id="cd00075">
    <property type="entry name" value="HATPase"/>
    <property type="match status" value="1"/>
</dbReference>
<sequence length="473" mass="53232">MKKKTFFTTMLLFLLFFNGAFLFLAVVFWHEKLDVQKEMALSEHYMILTSAARDMQALDSRGNGGNYNMEELMQPYTQFRQDGHRSLYLYHGGQLLYSDETKRTGKDAENALAPSLKESGQREIRMVKEKKETGEYGFLYVEGCFPQPYEDYSLIYKYSLKDIYENWREMKNLLFLCGGVFSLLLSLCLIALLNRLFHPLQQIAETSREMTSGDFNGRLPEKGRDEVAAMAHSFNQMAETIKTQIAELEEAASQKQRLVDNFAHELRTPLTAIYGYAEYLQKAAVSEEDKVSSAGYIMSQCRRLSNLSQQLLELSALREEGGSLGKIQVDKLFYAVKQTILPKAESRGVAVSFEAKLEELKGNRDLLESLLINLIDNGIKACDSGGTVRVSAYFQGRHPALAVADNGRGIPEKAISQIKEPFYRVDKARSRKEGGAGLGLSICEQIAQVHQAQLQIGSAPGKGTVIRIIFPEI</sequence>
<evidence type="ECO:0000256" key="7">
    <source>
        <dbReference type="ARBA" id="ARBA00022692"/>
    </source>
</evidence>
<dbReference type="Pfam" id="PF00672">
    <property type="entry name" value="HAMP"/>
    <property type="match status" value="1"/>
</dbReference>
<keyword evidence="9 18" id="KW-0418">Kinase</keyword>
<dbReference type="GO" id="GO:0005524">
    <property type="term" value="F:ATP binding"/>
    <property type="evidence" value="ECO:0007669"/>
    <property type="project" value="UniProtKB-KW"/>
</dbReference>
<dbReference type="EC" id="2.7.13.3" evidence="3"/>
<dbReference type="InterPro" id="IPR003660">
    <property type="entry name" value="HAMP_dom"/>
</dbReference>
<dbReference type="InterPro" id="IPR003594">
    <property type="entry name" value="HATPase_dom"/>
</dbReference>
<dbReference type="InterPro" id="IPR003661">
    <property type="entry name" value="HisK_dim/P_dom"/>
</dbReference>
<keyword evidence="20" id="KW-1185">Reference proteome</keyword>
<keyword evidence="5" id="KW-0597">Phosphoprotein</keyword>
<proteinExistence type="predicted"/>
<dbReference type="EMBL" id="QVLV01000008">
    <property type="protein sequence ID" value="RGE59702.1"/>
    <property type="molecule type" value="Genomic_DNA"/>
</dbReference>
<protein>
    <recommendedName>
        <fullName evidence="3">histidine kinase</fullName>
        <ecNumber evidence="3">2.7.13.3</ecNumber>
    </recommendedName>
</protein>
<dbReference type="SMART" id="SM00304">
    <property type="entry name" value="HAMP"/>
    <property type="match status" value="1"/>
</dbReference>
<keyword evidence="10" id="KW-0067">ATP-binding</keyword>